<evidence type="ECO:0000256" key="7">
    <source>
        <dbReference type="ARBA" id="ARBA00023002"/>
    </source>
</evidence>
<gene>
    <name evidence="16" type="ORF">C1SCF055_LOCUS26926</name>
</gene>
<evidence type="ECO:0000256" key="12">
    <source>
        <dbReference type="PIRSR" id="PIRSR601765-1"/>
    </source>
</evidence>
<feature type="compositionally biased region" description="Basic and acidic residues" evidence="13">
    <location>
        <begin position="488"/>
        <end position="505"/>
    </location>
</feature>
<comment type="catalytic activity">
    <reaction evidence="11">
        <text>hydrogencarbonate + H(+) = CO2 + H2O</text>
        <dbReference type="Rhea" id="RHEA:10748"/>
        <dbReference type="ChEBI" id="CHEBI:15377"/>
        <dbReference type="ChEBI" id="CHEBI:15378"/>
        <dbReference type="ChEBI" id="CHEBI:16526"/>
        <dbReference type="ChEBI" id="CHEBI:17544"/>
        <dbReference type="EC" id="4.2.1.1"/>
    </reaction>
</comment>
<proteinExistence type="inferred from homology"/>
<keyword evidence="5 12" id="KW-0479">Metal-binding</keyword>
<dbReference type="GO" id="GO:0004089">
    <property type="term" value="F:carbonate dehydratase activity"/>
    <property type="evidence" value="ECO:0007669"/>
    <property type="project" value="UniProtKB-EC"/>
</dbReference>
<protein>
    <recommendedName>
        <fullName evidence="3">carbonic anhydrase</fullName>
        <ecNumber evidence="3">4.2.1.1</ecNumber>
    </recommendedName>
</protein>
<evidence type="ECO:0000313" key="16">
    <source>
        <dbReference type="EMBL" id="CAI4000836.1"/>
    </source>
</evidence>
<dbReference type="EMBL" id="CAMXCT020002846">
    <property type="protein sequence ID" value="CAL1154211.1"/>
    <property type="molecule type" value="Genomic_DNA"/>
</dbReference>
<keyword evidence="7" id="KW-0560">Oxidoreductase</keyword>
<keyword evidence="9" id="KW-0456">Lyase</keyword>
<feature type="region of interest" description="Disordered" evidence="13">
    <location>
        <begin position="486"/>
        <end position="573"/>
    </location>
</feature>
<evidence type="ECO:0000256" key="6">
    <source>
        <dbReference type="ARBA" id="ARBA00022833"/>
    </source>
</evidence>
<dbReference type="SMART" id="SM00498">
    <property type="entry name" value="FH2"/>
    <property type="match status" value="1"/>
</dbReference>
<dbReference type="Pfam" id="PF00578">
    <property type="entry name" value="AhpC-TSA"/>
    <property type="match status" value="1"/>
</dbReference>
<feature type="binding site" evidence="12">
    <location>
        <position position="840"/>
    </location>
    <ligand>
        <name>Zn(2+)</name>
        <dbReference type="ChEBI" id="CHEBI:29105"/>
    </ligand>
</feature>
<comment type="similarity">
    <text evidence="2">Belongs to the beta-class carbonic anhydrase family.</text>
</comment>
<accession>A0A9P1G5Y5</accession>
<evidence type="ECO:0000256" key="8">
    <source>
        <dbReference type="ARBA" id="ARBA00023157"/>
    </source>
</evidence>
<feature type="binding site" evidence="12">
    <location>
        <position position="842"/>
    </location>
    <ligand>
        <name>Zn(2+)</name>
        <dbReference type="ChEBI" id="CHEBI:29105"/>
    </ligand>
</feature>
<dbReference type="InterPro" id="IPR013766">
    <property type="entry name" value="Thioredoxin_domain"/>
</dbReference>
<dbReference type="FunFam" id="3.40.30.10:FF:000002">
    <property type="entry name" value="Alkyl hydroperoxide reductase C"/>
    <property type="match status" value="1"/>
</dbReference>
<keyword evidence="8" id="KW-1015">Disulfide bond</keyword>
<dbReference type="GO" id="GO:0008270">
    <property type="term" value="F:zinc ion binding"/>
    <property type="evidence" value="ECO:0007669"/>
    <property type="project" value="InterPro"/>
</dbReference>
<keyword evidence="6 12" id="KW-0862">Zinc</keyword>
<comment type="cofactor">
    <cofactor evidence="12">
        <name>Zn(2+)</name>
        <dbReference type="ChEBI" id="CHEBI:29105"/>
    </cofactor>
    <text evidence="12">Binds 1 zinc ion per subunit.</text>
</comment>
<dbReference type="InterPro" id="IPR036874">
    <property type="entry name" value="Carbonic_anhydrase_sf"/>
</dbReference>
<dbReference type="CDD" id="cd03015">
    <property type="entry name" value="PRX_Typ2cys"/>
    <property type="match status" value="1"/>
</dbReference>
<dbReference type="SUPFAM" id="SSF53056">
    <property type="entry name" value="beta-carbonic anhydrase, cab"/>
    <property type="match status" value="3"/>
</dbReference>
<feature type="compositionally biased region" description="Low complexity" evidence="13">
    <location>
        <begin position="128"/>
        <end position="147"/>
    </location>
</feature>
<dbReference type="PANTHER" id="PTHR11002">
    <property type="entry name" value="CARBONIC ANHYDRASE"/>
    <property type="match status" value="1"/>
</dbReference>
<dbReference type="InterPro" id="IPR000866">
    <property type="entry name" value="AhpC/TSA"/>
</dbReference>
<evidence type="ECO:0000256" key="9">
    <source>
        <dbReference type="ARBA" id="ARBA00023239"/>
    </source>
</evidence>
<dbReference type="GO" id="GO:0005737">
    <property type="term" value="C:cytoplasm"/>
    <property type="evidence" value="ECO:0007669"/>
    <property type="project" value="UniProtKB-SubCell"/>
</dbReference>
<dbReference type="Pfam" id="PF00484">
    <property type="entry name" value="Pro_CA"/>
    <property type="match status" value="3"/>
</dbReference>
<name>A0A9P1G5Y5_9DINO</name>
<sequence length="1705" mass="184321">MLRISLFGLFYSVYQIPVNEAPFLSVDPGLEIDDLSTDAFEQSFELGYAPFFLLFSAWLLAYKKLQKAPGTFQSESPEIGVAPAAKGSPKFSPREVPGQTCPPPKAVPKCPPRAKAKGKAPPPKGTPPRKASASKAGEATPTAKAAANPFGARRVRWRTLQSAAGTIFDGLGTGQLRNETARMLNEVFRVTPQGQSAKSSPFIPKSSGVCLLNPKRAQQLAIVFRRSPVPLQKLCSALLALDFSVLGHLGEEEIDGLLQAWPTSFDFQLVEKYKGPIQELRDVEQCIKQMSAVPRSEARLKLLRLSRSLDGLGHFLEQFKLLRCACEELLNSKTLRLLLEEALTMGNYINGDAGAGFSLDAFSHLKSLKGAAGTTALHCLCASCAQEDPCFCSKLAAELQSLRSASQISLGTLNEALQCIKIDVESAAMEFANHASEYDSTPAIAELQELPPAPIQPLGSSKLGLPCKIPPLHLQMLQAEPLAVTFEHSGEEDTSSSRDESHVDGPEIGARSSRTPRAQSVNSRTHTDATSASNSESASPKASPKASPQRSPSCSVGAARTPARVPEPPAKPLRFVMPPLRLPAKEVPLETIFDSSPGDIFALRNAGNTCTHAEGSMVGSLEFCISKLKSRLILVLGHTHCSAVYGATKAYFDTVQAAQAGPPDRSERASTALEGLLQDLSCIAEQAASEVGRDGRDGEFEEVAIHAVKINVFHTINFLLKYSSQIRQMVRRRQVEIQGGIYDLASGHVEFLGCSPDQEELLSSKMPLPLSVAARSSNNPLKGVRTASDSWMTAKQALEVLKEGNSRFVLGTPLAKAADDQMREALVNQGQAPHTAVLGCADSRVPVDIIFDAMPGDMFVLRNAGNTCTHAEGSMLGSLEFCASKLGSKLILVLGHTNCSALTGAAQAYQKSQENKGQLSQSSRVSTALEGLLTSLSTVSKRSADSLGPNADFTQLIAHSAKVNVFHSIDFMLKYSLPIRELVKNGGLEIHGAIYRLETGRVDFLGPSPNQTQLLSSEHHLPPSMATLPMRKESDGPVPPRMSLKLLKEGNERFVNGNQSAKISNCERRALAEDGQAPHCAIIGCADSRAPLETIFDAMPGDIFALRNAGNTCTHTEGSMLGSLEFCTSTLGTRLILVLGHTQCSAIKGATKMFLQSGGVEPTENRALDALFAGLTTVVEQAASELGCYATEEAIVSRATKLNIYRSINFLLQYSEIIREQVDEGELEIQGGIYDLETGFAKLLRCVQLVGDKPTTPRVIWLLLARKGTVMSMMFIAFGKSGTTCESRSGASTLEGPSKIPLDSSRFLSTMRLHQDAANESLLAVIMSLRFLVALSALWSVTAKLLIQKAAPNFALDAAMPDDSTKSVSLADYKNKYVILFFYPFDFTFVCPTEIMAFNSVVDDLRAKGAEVLGISTDSVHSHLAYRRLEPSQGGIGKIKFPLLSDFRKEASKAYDVLADDGSSHRGLFLIDKSGIVRHQLVNDEPLGRSVDEAVRMLDALQYFEKNGKVCPANFKGSESTESLGSASVPLTERFKDVAGYLGKKYGFITEMAPLDLQECCNAANIVGEPQHPPCGQSLERFHSHFVHSRLKQPIQKDQPERASSVFQKGPTCECCFGSKKRLESSGFSPPSCRGRAKDGKTAAMLRAMEVPGSQDRHPCQRRTLLELVVFAAENSNKKLTPLMPLAILVARMASTAELRHAHKK</sequence>
<dbReference type="EMBL" id="CAMXCT030002846">
    <property type="protein sequence ID" value="CAL4788148.1"/>
    <property type="molecule type" value="Genomic_DNA"/>
</dbReference>
<dbReference type="Proteomes" id="UP001152797">
    <property type="component" value="Unassembled WGS sequence"/>
</dbReference>
<dbReference type="SMART" id="SM00947">
    <property type="entry name" value="Pro_CA"/>
    <property type="match status" value="3"/>
</dbReference>
<feature type="binding site" evidence="12">
    <location>
        <position position="899"/>
    </location>
    <ligand>
        <name>Zn(2+)</name>
        <dbReference type="ChEBI" id="CHEBI:29105"/>
    </ligand>
</feature>
<dbReference type="GO" id="GO:0016491">
    <property type="term" value="F:oxidoreductase activity"/>
    <property type="evidence" value="ECO:0007669"/>
    <property type="project" value="UniProtKB-KW"/>
</dbReference>
<feature type="compositionally biased region" description="Polar residues" evidence="13">
    <location>
        <begin position="512"/>
        <end position="530"/>
    </location>
</feature>
<evidence type="ECO:0000256" key="3">
    <source>
        <dbReference type="ARBA" id="ARBA00012925"/>
    </source>
</evidence>
<evidence type="ECO:0000259" key="15">
    <source>
        <dbReference type="PROSITE" id="PS51444"/>
    </source>
</evidence>
<dbReference type="InterPro" id="IPR042201">
    <property type="entry name" value="FH2_Formin_sf"/>
</dbReference>
<evidence type="ECO:0000256" key="10">
    <source>
        <dbReference type="ARBA" id="ARBA00023284"/>
    </source>
</evidence>
<dbReference type="Pfam" id="PF02181">
    <property type="entry name" value="FH2"/>
    <property type="match status" value="1"/>
</dbReference>
<dbReference type="InterPro" id="IPR001765">
    <property type="entry name" value="Carbonic_anhydrase"/>
</dbReference>
<dbReference type="Gene3D" id="1.20.58.2220">
    <property type="entry name" value="Formin, FH2 domain"/>
    <property type="match status" value="1"/>
</dbReference>
<evidence type="ECO:0000256" key="2">
    <source>
        <dbReference type="ARBA" id="ARBA00006217"/>
    </source>
</evidence>
<evidence type="ECO:0000256" key="11">
    <source>
        <dbReference type="ARBA" id="ARBA00048348"/>
    </source>
</evidence>
<dbReference type="Gene3D" id="3.40.30.10">
    <property type="entry name" value="Glutaredoxin"/>
    <property type="match status" value="1"/>
</dbReference>
<comment type="subcellular location">
    <subcellularLocation>
        <location evidence="1">Cytoplasm</location>
    </subcellularLocation>
</comment>
<dbReference type="Gene3D" id="3.40.1050.10">
    <property type="entry name" value="Carbonic anhydrase"/>
    <property type="match status" value="3"/>
</dbReference>
<feature type="region of interest" description="Disordered" evidence="13">
    <location>
        <begin position="72"/>
        <end position="150"/>
    </location>
</feature>
<dbReference type="InterPro" id="IPR036249">
    <property type="entry name" value="Thioredoxin-like_sf"/>
</dbReference>
<keyword evidence="4" id="KW-0963">Cytoplasm</keyword>
<evidence type="ECO:0000259" key="14">
    <source>
        <dbReference type="PROSITE" id="PS51352"/>
    </source>
</evidence>
<organism evidence="16">
    <name type="scientific">Cladocopium goreaui</name>
    <dbReference type="NCBI Taxonomy" id="2562237"/>
    <lineage>
        <taxon>Eukaryota</taxon>
        <taxon>Sar</taxon>
        <taxon>Alveolata</taxon>
        <taxon>Dinophyceae</taxon>
        <taxon>Suessiales</taxon>
        <taxon>Symbiodiniaceae</taxon>
        <taxon>Cladocopium</taxon>
    </lineage>
</organism>
<evidence type="ECO:0000313" key="17">
    <source>
        <dbReference type="EMBL" id="CAL4788148.1"/>
    </source>
</evidence>
<feature type="domain" description="FH2" evidence="15">
    <location>
        <begin position="142"/>
        <end position="524"/>
    </location>
</feature>
<dbReference type="OrthoDB" id="10248475at2759"/>
<feature type="binding site" evidence="12">
    <location>
        <position position="896"/>
    </location>
    <ligand>
        <name>Zn(2+)</name>
        <dbReference type="ChEBI" id="CHEBI:29105"/>
    </ligand>
</feature>
<evidence type="ECO:0000256" key="1">
    <source>
        <dbReference type="ARBA" id="ARBA00004496"/>
    </source>
</evidence>
<reference evidence="16" key="1">
    <citation type="submission" date="2022-10" db="EMBL/GenBank/DDBJ databases">
        <authorList>
            <person name="Chen Y."/>
            <person name="Dougan E. K."/>
            <person name="Chan C."/>
            <person name="Rhodes N."/>
            <person name="Thang M."/>
        </authorList>
    </citation>
    <scope>NUCLEOTIDE SEQUENCE</scope>
</reference>
<evidence type="ECO:0000256" key="13">
    <source>
        <dbReference type="SAM" id="MobiDB-lite"/>
    </source>
</evidence>
<keyword evidence="10" id="KW-0676">Redox-active center</keyword>
<feature type="compositionally biased region" description="Low complexity" evidence="13">
    <location>
        <begin position="531"/>
        <end position="553"/>
    </location>
</feature>
<dbReference type="SUPFAM" id="SSF52833">
    <property type="entry name" value="Thioredoxin-like"/>
    <property type="match status" value="1"/>
</dbReference>
<evidence type="ECO:0000256" key="4">
    <source>
        <dbReference type="ARBA" id="ARBA00022490"/>
    </source>
</evidence>
<feature type="compositionally biased region" description="Pro residues" evidence="13">
    <location>
        <begin position="100"/>
        <end position="111"/>
    </location>
</feature>
<dbReference type="GO" id="GO:0016209">
    <property type="term" value="F:antioxidant activity"/>
    <property type="evidence" value="ECO:0007669"/>
    <property type="project" value="InterPro"/>
</dbReference>
<keyword evidence="18" id="KW-1185">Reference proteome</keyword>
<reference evidence="17 18" key="2">
    <citation type="submission" date="2024-05" db="EMBL/GenBank/DDBJ databases">
        <authorList>
            <person name="Chen Y."/>
            <person name="Shah S."/>
            <person name="Dougan E. K."/>
            <person name="Thang M."/>
            <person name="Chan C."/>
        </authorList>
    </citation>
    <scope>NUCLEOTIDE SEQUENCE [LARGE SCALE GENOMIC DNA]</scope>
</reference>
<dbReference type="SUPFAM" id="SSF101447">
    <property type="entry name" value="Formin homology 2 domain (FH2 domain)"/>
    <property type="match status" value="1"/>
</dbReference>
<dbReference type="CDD" id="cd00382">
    <property type="entry name" value="beta_CA"/>
    <property type="match status" value="1"/>
</dbReference>
<dbReference type="PROSITE" id="PS51444">
    <property type="entry name" value="FH2"/>
    <property type="match status" value="1"/>
</dbReference>
<dbReference type="PROSITE" id="PS51352">
    <property type="entry name" value="THIOREDOXIN_2"/>
    <property type="match status" value="1"/>
</dbReference>
<evidence type="ECO:0000256" key="5">
    <source>
        <dbReference type="ARBA" id="ARBA00022723"/>
    </source>
</evidence>
<comment type="caution">
    <text evidence="16">The sequence shown here is derived from an EMBL/GenBank/DDBJ whole genome shotgun (WGS) entry which is preliminary data.</text>
</comment>
<evidence type="ECO:0000313" key="18">
    <source>
        <dbReference type="Proteomes" id="UP001152797"/>
    </source>
</evidence>
<dbReference type="PANTHER" id="PTHR11002:SF76">
    <property type="entry name" value="CARBONIC ANHYDRASE"/>
    <property type="match status" value="1"/>
</dbReference>
<feature type="domain" description="Thioredoxin" evidence="14">
    <location>
        <begin position="1345"/>
        <end position="1503"/>
    </location>
</feature>
<dbReference type="EC" id="4.2.1.1" evidence="3"/>
<dbReference type="EMBL" id="CAMXCT010002846">
    <property type="protein sequence ID" value="CAI4000836.1"/>
    <property type="molecule type" value="Genomic_DNA"/>
</dbReference>
<dbReference type="InterPro" id="IPR015425">
    <property type="entry name" value="FH2_Formin"/>
</dbReference>